<comment type="caution">
    <text evidence="1">The sequence shown here is derived from an EMBL/GenBank/DDBJ whole genome shotgun (WGS) entry which is preliminary data.</text>
</comment>
<gene>
    <name evidence="1" type="ORF">EOD41_10825</name>
</gene>
<name>A0A3S2Y3H7_9SPHI</name>
<organism evidence="1 2">
    <name type="scientific">Mucilaginibacter limnophilus</name>
    <dbReference type="NCBI Taxonomy" id="1932778"/>
    <lineage>
        <taxon>Bacteria</taxon>
        <taxon>Pseudomonadati</taxon>
        <taxon>Bacteroidota</taxon>
        <taxon>Sphingobacteriia</taxon>
        <taxon>Sphingobacteriales</taxon>
        <taxon>Sphingobacteriaceae</taxon>
        <taxon>Mucilaginibacter</taxon>
    </lineage>
</organism>
<proteinExistence type="predicted"/>
<keyword evidence="2" id="KW-1185">Reference proteome</keyword>
<evidence type="ECO:0000313" key="2">
    <source>
        <dbReference type="Proteomes" id="UP000282759"/>
    </source>
</evidence>
<dbReference type="Proteomes" id="UP000282759">
    <property type="component" value="Unassembled WGS sequence"/>
</dbReference>
<protein>
    <recommendedName>
        <fullName evidence="3">Phage major capsid protein</fullName>
    </recommendedName>
</protein>
<reference evidence="1 2" key="1">
    <citation type="submission" date="2019-01" db="EMBL/GenBank/DDBJ databases">
        <authorList>
            <person name="Chen W.-M."/>
        </authorList>
    </citation>
    <scope>NUCLEOTIDE SEQUENCE [LARGE SCALE GENOMIC DNA]</scope>
    <source>
        <strain evidence="1 2">YBJ-36</strain>
    </source>
</reference>
<sequence length="363" mass="40146">MARNPVLSALAAYGGEYEKKLFGKLYRGLTAAKQLTLVEDVKNKVTLTGLRIGNGAKPGTGVFKPKGDDIIFEPRVLEVQEFQRDIQIFPKDFRTSFMAAMRGRGENAKNKKVPFVDYIWDQVVAQIGSEINRRAIYFGVGKEAFTTFDAGATYAIGDRVKIAHADGEIEYFRCKAATTAGQTPYTHPAKWVNNNVEAICEGFGPKIVAGINAGDINPVTTGAITTSSGAYAQFKKMWRAQDEEIRDNDQILCPTFCSFTDYDLLVDDHEEKVGKYTDVDPETGLRFLKGTDRRNPIIPALWLGGARRLINVPTAEMLVGTDLLSDMNNINTIEQMYHLDAGITGLIGTQIRDLSKLRVSDQS</sequence>
<evidence type="ECO:0008006" key="3">
    <source>
        <dbReference type="Google" id="ProtNLM"/>
    </source>
</evidence>
<dbReference type="OrthoDB" id="930568at2"/>
<dbReference type="EMBL" id="SACK01000003">
    <property type="protein sequence ID" value="RVU01099.1"/>
    <property type="molecule type" value="Genomic_DNA"/>
</dbReference>
<dbReference type="RefSeq" id="WP_127704810.1">
    <property type="nucleotide sequence ID" value="NZ_SACK01000003.1"/>
</dbReference>
<accession>A0A3S2Y3H7</accession>
<dbReference type="AlphaFoldDB" id="A0A3S2Y3H7"/>
<evidence type="ECO:0000313" key="1">
    <source>
        <dbReference type="EMBL" id="RVU01099.1"/>
    </source>
</evidence>